<dbReference type="Proteomes" id="UP000033618">
    <property type="component" value="Unassembled WGS sequence"/>
</dbReference>
<organism evidence="7 8">
    <name type="scientific">Robbsia andropogonis</name>
    <dbReference type="NCBI Taxonomy" id="28092"/>
    <lineage>
        <taxon>Bacteria</taxon>
        <taxon>Pseudomonadati</taxon>
        <taxon>Pseudomonadota</taxon>
        <taxon>Betaproteobacteria</taxon>
        <taxon>Burkholderiales</taxon>
        <taxon>Burkholderiaceae</taxon>
        <taxon>Robbsia</taxon>
    </lineage>
</organism>
<evidence type="ECO:0000256" key="5">
    <source>
        <dbReference type="SAM" id="Phobius"/>
    </source>
</evidence>
<keyword evidence="1" id="KW-1003">Cell membrane</keyword>
<dbReference type="Pfam" id="PF06305">
    <property type="entry name" value="LapA_dom"/>
    <property type="match status" value="1"/>
</dbReference>
<evidence type="ECO:0000256" key="1">
    <source>
        <dbReference type="ARBA" id="ARBA00022475"/>
    </source>
</evidence>
<dbReference type="STRING" id="28092.WM40_17670"/>
<keyword evidence="3 5" id="KW-1133">Transmembrane helix</keyword>
<accession>A0A0F5JXL5</accession>
<keyword evidence="2 5" id="KW-0812">Transmembrane</keyword>
<name>A0A0F5JXL5_9BURK</name>
<evidence type="ECO:0000313" key="8">
    <source>
        <dbReference type="Proteomes" id="UP000033618"/>
    </source>
</evidence>
<evidence type="ECO:0000259" key="6">
    <source>
        <dbReference type="Pfam" id="PF06305"/>
    </source>
</evidence>
<evidence type="ECO:0000256" key="4">
    <source>
        <dbReference type="ARBA" id="ARBA00023136"/>
    </source>
</evidence>
<evidence type="ECO:0000256" key="2">
    <source>
        <dbReference type="ARBA" id="ARBA00022692"/>
    </source>
</evidence>
<feature type="transmembrane region" description="Helical" evidence="5">
    <location>
        <begin position="42"/>
        <end position="65"/>
    </location>
</feature>
<keyword evidence="4 5" id="KW-0472">Membrane</keyword>
<dbReference type="EMBL" id="LAQU01000020">
    <property type="protein sequence ID" value="KKB62450.1"/>
    <property type="molecule type" value="Genomic_DNA"/>
</dbReference>
<feature type="domain" description="Lipopolysaccharide assembly protein A" evidence="6">
    <location>
        <begin position="23"/>
        <end position="84"/>
    </location>
</feature>
<gene>
    <name evidence="7" type="ORF">WM40_17670</name>
</gene>
<dbReference type="RefSeq" id="WP_024901624.1">
    <property type="nucleotide sequence ID" value="NZ_CADFGU010000013.1"/>
</dbReference>
<evidence type="ECO:0000313" key="7">
    <source>
        <dbReference type="EMBL" id="KKB62450.1"/>
    </source>
</evidence>
<keyword evidence="8" id="KW-1185">Reference proteome</keyword>
<dbReference type="InterPro" id="IPR010445">
    <property type="entry name" value="LapA_dom"/>
</dbReference>
<comment type="caution">
    <text evidence="7">The sequence shown here is derived from an EMBL/GenBank/DDBJ whole genome shotgun (WGS) entry which is preliminary data.</text>
</comment>
<dbReference type="AlphaFoldDB" id="A0A0F5JXL5"/>
<reference evidence="7 8" key="1">
    <citation type="submission" date="2015-03" db="EMBL/GenBank/DDBJ databases">
        <title>Draft Genome Sequence of Burkholderia andropogonis type strain ICMP2807, isolated from Sorghum bicolor.</title>
        <authorList>
            <person name="Lopes-Santos L."/>
            <person name="Castro D.B."/>
            <person name="Ottoboni L.M."/>
            <person name="Park D."/>
            <person name="Weirc B.S."/>
            <person name="Destefano S.A."/>
        </authorList>
    </citation>
    <scope>NUCLEOTIDE SEQUENCE [LARGE SCALE GENOMIC DNA]</scope>
    <source>
        <strain evidence="7 8">ICMP2807</strain>
    </source>
</reference>
<sequence length="102" mass="11428">MKFIVWLIRLIIFVVFLVLALGNLQDVQLNLLAGYVWNAPMIVVGLLFFVVGALAGVLAALPGLMRRGRELSRLRREVKTLREQQTSTVQVPHDVPPMPPII</sequence>
<dbReference type="GO" id="GO:0005886">
    <property type="term" value="C:plasma membrane"/>
    <property type="evidence" value="ECO:0007669"/>
    <property type="project" value="InterPro"/>
</dbReference>
<proteinExistence type="predicted"/>
<protein>
    <submittedName>
        <fullName evidence="7">Membrane protein</fullName>
    </submittedName>
</protein>
<evidence type="ECO:0000256" key="3">
    <source>
        <dbReference type="ARBA" id="ARBA00022989"/>
    </source>
</evidence>
<dbReference type="PATRIC" id="fig|28092.6.peg.4154"/>